<organism evidence="1 2">
    <name type="scientific">Sphaerodactylus townsendi</name>
    <dbReference type="NCBI Taxonomy" id="933632"/>
    <lineage>
        <taxon>Eukaryota</taxon>
        <taxon>Metazoa</taxon>
        <taxon>Chordata</taxon>
        <taxon>Craniata</taxon>
        <taxon>Vertebrata</taxon>
        <taxon>Euteleostomi</taxon>
        <taxon>Lepidosauria</taxon>
        <taxon>Squamata</taxon>
        <taxon>Bifurcata</taxon>
        <taxon>Gekkota</taxon>
        <taxon>Sphaerodactylidae</taxon>
        <taxon>Sphaerodactylus</taxon>
    </lineage>
</organism>
<dbReference type="Proteomes" id="UP000827872">
    <property type="component" value="Linkage Group LG01"/>
</dbReference>
<proteinExistence type="predicted"/>
<sequence length="152" mass="16327">MRRYGAHTTPEPIRLIYAAGSVQELGDSGTEVTTSRCTGVAFAASGQISKVSKAASKGRSSRHKHGLRSATCRAKRFTVSRCSLNAATTPCSLQRGSPDDDVRAERQGESLPPIPDVAVSRFYSGGHTQHSPVSRLLSYLSIPSQVLAEWKL</sequence>
<evidence type="ECO:0000313" key="1">
    <source>
        <dbReference type="EMBL" id="KAH8016441.1"/>
    </source>
</evidence>
<accession>A0ACB8G9Q9</accession>
<comment type="caution">
    <text evidence="1">The sequence shown here is derived from an EMBL/GenBank/DDBJ whole genome shotgun (WGS) entry which is preliminary data.</text>
</comment>
<keyword evidence="2" id="KW-1185">Reference proteome</keyword>
<evidence type="ECO:0000313" key="2">
    <source>
        <dbReference type="Proteomes" id="UP000827872"/>
    </source>
</evidence>
<name>A0ACB8G9Q9_9SAUR</name>
<dbReference type="EMBL" id="CM037614">
    <property type="protein sequence ID" value="KAH8016441.1"/>
    <property type="molecule type" value="Genomic_DNA"/>
</dbReference>
<gene>
    <name evidence="1" type="ORF">K3G42_017647</name>
</gene>
<reference evidence="1" key="1">
    <citation type="submission" date="2021-08" db="EMBL/GenBank/DDBJ databases">
        <title>The first chromosome-level gecko genome reveals the dynamic sex chromosomes of Neotropical dwarf geckos (Sphaerodactylidae: Sphaerodactylus).</title>
        <authorList>
            <person name="Pinto B.J."/>
            <person name="Keating S.E."/>
            <person name="Gamble T."/>
        </authorList>
    </citation>
    <scope>NUCLEOTIDE SEQUENCE</scope>
    <source>
        <strain evidence="1">TG3544</strain>
    </source>
</reference>
<protein>
    <submittedName>
        <fullName evidence="1">Uncharacterized protein</fullName>
    </submittedName>
</protein>